<name>A0ABU5T9V5_9MICC</name>
<evidence type="ECO:0000313" key="3">
    <source>
        <dbReference type="Proteomes" id="UP001304769"/>
    </source>
</evidence>
<keyword evidence="3" id="KW-1185">Reference proteome</keyword>
<gene>
    <name evidence="2" type="ORF">SPF06_16990</name>
</gene>
<dbReference type="EMBL" id="JAYGGQ010000014">
    <property type="protein sequence ID" value="MEA5456430.1"/>
    <property type="molecule type" value="Genomic_DNA"/>
</dbReference>
<dbReference type="RefSeq" id="WP_323280321.1">
    <property type="nucleotide sequence ID" value="NZ_JAYGGQ010000014.1"/>
</dbReference>
<accession>A0ABU5T9V5</accession>
<reference evidence="2 3" key="1">
    <citation type="submission" date="2023-12" db="EMBL/GenBank/DDBJ databases">
        <title>Sinomonas terricola sp. nov, isolated from litchi orchard soil in Guangdong, PR China.</title>
        <authorList>
            <person name="Jiaxin W."/>
            <person name="Yang Z."/>
            <person name="Honghui Z."/>
        </authorList>
    </citation>
    <scope>NUCLEOTIDE SEQUENCE [LARGE SCALE GENOMIC DNA]</scope>
    <source>
        <strain evidence="2 3">JGH33</strain>
    </source>
</reference>
<organism evidence="2 3">
    <name type="scientific">Sinomonas terricola</name>
    <dbReference type="NCBI Taxonomy" id="3110330"/>
    <lineage>
        <taxon>Bacteria</taxon>
        <taxon>Bacillati</taxon>
        <taxon>Actinomycetota</taxon>
        <taxon>Actinomycetes</taxon>
        <taxon>Micrococcales</taxon>
        <taxon>Micrococcaceae</taxon>
        <taxon>Sinomonas</taxon>
    </lineage>
</organism>
<feature type="region of interest" description="Disordered" evidence="1">
    <location>
        <begin position="50"/>
        <end position="91"/>
    </location>
</feature>
<evidence type="ECO:0000256" key="1">
    <source>
        <dbReference type="SAM" id="MobiDB-lite"/>
    </source>
</evidence>
<dbReference type="Proteomes" id="UP001304769">
    <property type="component" value="Unassembled WGS sequence"/>
</dbReference>
<proteinExistence type="predicted"/>
<protein>
    <submittedName>
        <fullName evidence="2">DUF2795 domain-containing protein</fullName>
    </submittedName>
</protein>
<dbReference type="Pfam" id="PF11387">
    <property type="entry name" value="DUF2795"/>
    <property type="match status" value="1"/>
</dbReference>
<evidence type="ECO:0000313" key="2">
    <source>
        <dbReference type="EMBL" id="MEA5456430.1"/>
    </source>
</evidence>
<sequence>MTHTVNPIQIQEFLGGVGYPAEKAELVRAAREQRADSNVLRAVEGIPDRTYAEPTEVSEAIMGAGRHPERRADPSGNEDSAERGGERFDAG</sequence>
<comment type="caution">
    <text evidence="2">The sequence shown here is derived from an EMBL/GenBank/DDBJ whole genome shotgun (WGS) entry which is preliminary data.</text>
</comment>
<feature type="compositionally biased region" description="Basic and acidic residues" evidence="1">
    <location>
        <begin position="80"/>
        <end position="91"/>
    </location>
</feature>
<dbReference type="InterPro" id="IPR021527">
    <property type="entry name" value="DUF2795"/>
</dbReference>